<dbReference type="RefSeq" id="WP_116754752.1">
    <property type="nucleotide sequence ID" value="NZ_JBHUEX010000001.1"/>
</dbReference>
<accession>A0A2V1HQY4</accession>
<dbReference type="Proteomes" id="UP000244893">
    <property type="component" value="Unassembled WGS sequence"/>
</dbReference>
<evidence type="ECO:0000313" key="2">
    <source>
        <dbReference type="Proteomes" id="UP000244893"/>
    </source>
</evidence>
<protein>
    <submittedName>
        <fullName evidence="1">Uncharacterized protein</fullName>
    </submittedName>
</protein>
<dbReference type="EMBL" id="QEOP01000001">
    <property type="protein sequence ID" value="PVZ95013.1"/>
    <property type="molecule type" value="Genomic_DNA"/>
</dbReference>
<evidence type="ECO:0000313" key="1">
    <source>
        <dbReference type="EMBL" id="PVZ95013.1"/>
    </source>
</evidence>
<comment type="caution">
    <text evidence="1">The sequence shown here is derived from an EMBL/GenBank/DDBJ whole genome shotgun (WGS) entry which is preliminary data.</text>
</comment>
<organism evidence="1 2">
    <name type="scientific">Amnibacterium flavum</name>
    <dbReference type="NCBI Taxonomy" id="2173173"/>
    <lineage>
        <taxon>Bacteria</taxon>
        <taxon>Bacillati</taxon>
        <taxon>Actinomycetota</taxon>
        <taxon>Actinomycetes</taxon>
        <taxon>Micrococcales</taxon>
        <taxon>Microbacteriaceae</taxon>
        <taxon>Amnibacterium</taxon>
    </lineage>
</organism>
<keyword evidence="2" id="KW-1185">Reference proteome</keyword>
<sequence length="401" mass="41869">MTVPPTSFFALMHDVLAVGPERFCDDLRQLGVDGVTIAASYHASRDLLPRPGGPRLIDLPPGALYFPPDVALYPARTPPWAPAPYDLDDVFDRLRAACTERGMRLTAWTVFGFNERLGRLDTDLVQRTAFGDPLTSDLCPANPVTRAYYRALAADVANHAPDVLLAESLHFQPARLTRRFLDLGAAAKLALSLCFCEHCTEAASDAGADATAASSWARGAIEAAYAGDASDGPVRIPLDEVAGFAGGAVAAYLAVRAATVASLAASVSDALAGTDVALCFMDQAAAEPGLLGSGTVEDVLRYGVDIAGIAAVCGAYQMLGYAPEAQEVASDVSDYQAALGGAADLRVALRPAVPDNADVGNLAAKLRAAIDGGAAGIDFYNYSLVDAGALRRVRDALVELR</sequence>
<name>A0A2V1HQY4_9MICO</name>
<gene>
    <name evidence="1" type="ORF">DDQ50_00280</name>
</gene>
<reference evidence="1 2" key="1">
    <citation type="submission" date="2018-05" db="EMBL/GenBank/DDBJ databases">
        <title>Amnibacterium sp. M8JJ-5, whole genome shotgun sequence.</title>
        <authorList>
            <person name="Tuo L."/>
        </authorList>
    </citation>
    <scope>NUCLEOTIDE SEQUENCE [LARGE SCALE GENOMIC DNA]</scope>
    <source>
        <strain evidence="1 2">M8JJ-5</strain>
    </source>
</reference>
<dbReference type="OrthoDB" id="8576080at2"/>
<dbReference type="AlphaFoldDB" id="A0A2V1HQY4"/>
<proteinExistence type="predicted"/>